<name>A0A917ZR86_9ACTN</name>
<reference evidence="1" key="2">
    <citation type="submission" date="2020-09" db="EMBL/GenBank/DDBJ databases">
        <authorList>
            <person name="Sun Q."/>
            <person name="Zhou Y."/>
        </authorList>
    </citation>
    <scope>NUCLEOTIDE SEQUENCE</scope>
    <source>
        <strain evidence="1">CGMCC 4.7201</strain>
    </source>
</reference>
<evidence type="ECO:0000313" key="1">
    <source>
        <dbReference type="EMBL" id="GGO88488.1"/>
    </source>
</evidence>
<protein>
    <submittedName>
        <fullName evidence="1">Uncharacterized protein</fullName>
    </submittedName>
</protein>
<sequence>MGSVGIYLVGIDSRDWLDGEVLGAVAVALDAELERRGWEGFTAPEPGGPGAGVSFEEKMNRPIDSFADLCRKQAGGPDALLDWDLLIPVEFDGALVLPVPSDHDDTTTVRSAHRALDAARRLADGMALPPGIPRTSGNLDIVNWFDGPAVGEAVGTYPGPWSGDLDAAFYTAVYLRAAEHSLRRECPIAYS</sequence>
<comment type="caution">
    <text evidence="1">The sequence shown here is derived from an EMBL/GenBank/DDBJ whole genome shotgun (WGS) entry which is preliminary data.</text>
</comment>
<dbReference type="EMBL" id="BMMS01000011">
    <property type="protein sequence ID" value="GGO88488.1"/>
    <property type="molecule type" value="Genomic_DNA"/>
</dbReference>
<gene>
    <name evidence="1" type="ORF">GCM10012280_29430</name>
</gene>
<accession>A0A917ZR86</accession>
<organism evidence="1 2">
    <name type="scientific">Wenjunlia tyrosinilytica</name>
    <dbReference type="NCBI Taxonomy" id="1544741"/>
    <lineage>
        <taxon>Bacteria</taxon>
        <taxon>Bacillati</taxon>
        <taxon>Actinomycetota</taxon>
        <taxon>Actinomycetes</taxon>
        <taxon>Kitasatosporales</taxon>
        <taxon>Streptomycetaceae</taxon>
        <taxon>Wenjunlia</taxon>
    </lineage>
</organism>
<dbReference type="Proteomes" id="UP000641932">
    <property type="component" value="Unassembled WGS sequence"/>
</dbReference>
<evidence type="ECO:0000313" key="2">
    <source>
        <dbReference type="Proteomes" id="UP000641932"/>
    </source>
</evidence>
<reference evidence="1" key="1">
    <citation type="journal article" date="2014" name="Int. J. Syst. Evol. Microbiol.">
        <title>Complete genome sequence of Corynebacterium casei LMG S-19264T (=DSM 44701T), isolated from a smear-ripened cheese.</title>
        <authorList>
            <consortium name="US DOE Joint Genome Institute (JGI-PGF)"/>
            <person name="Walter F."/>
            <person name="Albersmeier A."/>
            <person name="Kalinowski J."/>
            <person name="Ruckert C."/>
        </authorList>
    </citation>
    <scope>NUCLEOTIDE SEQUENCE</scope>
    <source>
        <strain evidence="1">CGMCC 4.7201</strain>
    </source>
</reference>
<keyword evidence="2" id="KW-1185">Reference proteome</keyword>
<dbReference type="AlphaFoldDB" id="A0A917ZR86"/>
<proteinExistence type="predicted"/>